<proteinExistence type="predicted"/>
<protein>
    <submittedName>
        <fullName evidence="1">Uncharacterized protein</fullName>
    </submittedName>
</protein>
<keyword evidence="2" id="KW-1185">Reference proteome</keyword>
<gene>
    <name evidence="1" type="ORF">WH47_07290</name>
</gene>
<sequence length="274" mass="29918">MSSYVLNIPPPVRLPASSIVIDETVLVSRTDPVPMAFNGLWLALKRLTARELTGFLFNRGPVFLLILSPADLFLSPTCLRCVIYSTMCEPVVPCCVCGFEGSRGYESSQVLKVHAGSRNLWILGFLRSAESSGSQGLRDLGVLELAEFFSRSWSSRDPQALGVLGFKELGSSNFLNFRVFKFSNLQVFYNYRILGFSNSSGAQNSEDPLVISFLRSTRFAIEGFGSEGILGEALLNQDSTKGSRHKKVSVLAIGELEEANNHIGGNTMQLSGSS</sequence>
<name>A0A0L7R630_9HYME</name>
<reference evidence="1 2" key="1">
    <citation type="submission" date="2015-07" db="EMBL/GenBank/DDBJ databases">
        <title>The genome of Habropoda laboriosa.</title>
        <authorList>
            <person name="Pan H."/>
            <person name="Kapheim K."/>
        </authorList>
    </citation>
    <scope>NUCLEOTIDE SEQUENCE [LARGE SCALE GENOMIC DNA]</scope>
    <source>
        <strain evidence="1">0110345459</strain>
    </source>
</reference>
<evidence type="ECO:0000313" key="2">
    <source>
        <dbReference type="Proteomes" id="UP000053825"/>
    </source>
</evidence>
<dbReference type="AlphaFoldDB" id="A0A0L7R630"/>
<dbReference type="EMBL" id="KQ414648">
    <property type="protein sequence ID" value="KOC66221.1"/>
    <property type="molecule type" value="Genomic_DNA"/>
</dbReference>
<accession>A0A0L7R630</accession>
<evidence type="ECO:0000313" key="1">
    <source>
        <dbReference type="EMBL" id="KOC66221.1"/>
    </source>
</evidence>
<dbReference type="Proteomes" id="UP000053825">
    <property type="component" value="Unassembled WGS sequence"/>
</dbReference>
<organism evidence="1 2">
    <name type="scientific">Habropoda laboriosa</name>
    <dbReference type="NCBI Taxonomy" id="597456"/>
    <lineage>
        <taxon>Eukaryota</taxon>
        <taxon>Metazoa</taxon>
        <taxon>Ecdysozoa</taxon>
        <taxon>Arthropoda</taxon>
        <taxon>Hexapoda</taxon>
        <taxon>Insecta</taxon>
        <taxon>Pterygota</taxon>
        <taxon>Neoptera</taxon>
        <taxon>Endopterygota</taxon>
        <taxon>Hymenoptera</taxon>
        <taxon>Apocrita</taxon>
        <taxon>Aculeata</taxon>
        <taxon>Apoidea</taxon>
        <taxon>Anthophila</taxon>
        <taxon>Apidae</taxon>
        <taxon>Habropoda</taxon>
    </lineage>
</organism>